<dbReference type="AlphaFoldDB" id="A0A9X9X334"/>
<evidence type="ECO:0000259" key="1">
    <source>
        <dbReference type="PROSITE" id="PS51787"/>
    </source>
</evidence>
<dbReference type="RefSeq" id="WP_211864215.1">
    <property type="nucleotide sequence ID" value="NZ_JAAEDM010000091.1"/>
</dbReference>
<feature type="domain" description="Lon N-terminal" evidence="1">
    <location>
        <begin position="15"/>
        <end position="210"/>
    </location>
</feature>
<dbReference type="PROSITE" id="PS51787">
    <property type="entry name" value="LON_N"/>
    <property type="match status" value="1"/>
</dbReference>
<dbReference type="SMART" id="SM00464">
    <property type="entry name" value="LON"/>
    <property type="match status" value="1"/>
</dbReference>
<dbReference type="InterPro" id="IPR015947">
    <property type="entry name" value="PUA-like_sf"/>
</dbReference>
<evidence type="ECO:0000313" key="3">
    <source>
        <dbReference type="Proteomes" id="UP001138751"/>
    </source>
</evidence>
<dbReference type="Pfam" id="PF02190">
    <property type="entry name" value="LON_substr_bdg"/>
    <property type="match status" value="1"/>
</dbReference>
<reference evidence="2" key="2">
    <citation type="journal article" date="2021" name="Syst. Appl. Microbiol.">
        <title>Roseomonas hellenica sp. nov., isolated from roots of wild-growing Alkanna tinctoria.</title>
        <authorList>
            <person name="Rat A."/>
            <person name="Naranjo H.D."/>
            <person name="Lebbe L."/>
            <person name="Cnockaert M."/>
            <person name="Krigas N."/>
            <person name="Grigoriadou K."/>
            <person name="Maloupa E."/>
            <person name="Willems A."/>
        </authorList>
    </citation>
    <scope>NUCLEOTIDE SEQUENCE</scope>
    <source>
        <strain evidence="2">LMG 31231</strain>
    </source>
</reference>
<evidence type="ECO:0000313" key="2">
    <source>
        <dbReference type="EMBL" id="MBR0673813.1"/>
    </source>
</evidence>
<name>A0A9X9X334_9PROT</name>
<organism evidence="2 3">
    <name type="scientific">Neoroseomonas soli</name>
    <dbReference type="NCBI Taxonomy" id="1081025"/>
    <lineage>
        <taxon>Bacteria</taxon>
        <taxon>Pseudomonadati</taxon>
        <taxon>Pseudomonadota</taxon>
        <taxon>Alphaproteobacteria</taxon>
        <taxon>Acetobacterales</taxon>
        <taxon>Acetobacteraceae</taxon>
        <taxon>Neoroseomonas</taxon>
    </lineage>
</organism>
<gene>
    <name evidence="2" type="ORF">GXW76_21750</name>
</gene>
<dbReference type="PANTHER" id="PTHR46732">
    <property type="entry name" value="ATP-DEPENDENT PROTEASE LA (LON) DOMAIN PROTEIN"/>
    <property type="match status" value="1"/>
</dbReference>
<sequence>MPPFHPRLSDLPREIAVFPLPGALLLPQGRLPLNIFEPRYLAMTLDSLARGRMFGMVQPDAHAPKADTGPGLYRVCCLGRLSSFSETDDGRLLITLTGLIRFRIAEELPLSPGGYRRVHADYADFTADLDVAREPPPLDRTELLSVLRPYFRARGIEANWEAVEQTADAMLVTTLSMVCPFDVPEKQALLEAPDATERAHMLVALLRMGAAANAPAPEGRPS</sequence>
<dbReference type="InterPro" id="IPR046336">
    <property type="entry name" value="Lon_prtase_N_sf"/>
</dbReference>
<dbReference type="SUPFAM" id="SSF88697">
    <property type="entry name" value="PUA domain-like"/>
    <property type="match status" value="1"/>
</dbReference>
<dbReference type="Gene3D" id="2.30.130.40">
    <property type="entry name" value="LON domain-like"/>
    <property type="match status" value="1"/>
</dbReference>
<reference evidence="2" key="1">
    <citation type="submission" date="2020-01" db="EMBL/GenBank/DDBJ databases">
        <authorList>
            <person name="Rat A."/>
        </authorList>
    </citation>
    <scope>NUCLEOTIDE SEQUENCE</scope>
    <source>
        <strain evidence="2">LMG 31231</strain>
    </source>
</reference>
<keyword evidence="3" id="KW-1185">Reference proteome</keyword>
<dbReference type="EMBL" id="JAAEDM010000091">
    <property type="protein sequence ID" value="MBR0673813.1"/>
    <property type="molecule type" value="Genomic_DNA"/>
</dbReference>
<protein>
    <submittedName>
        <fullName evidence="2">Peptidase S16</fullName>
    </submittedName>
</protein>
<accession>A0A9X9X334</accession>
<dbReference type="Proteomes" id="UP001138751">
    <property type="component" value="Unassembled WGS sequence"/>
</dbReference>
<comment type="caution">
    <text evidence="2">The sequence shown here is derived from an EMBL/GenBank/DDBJ whole genome shotgun (WGS) entry which is preliminary data.</text>
</comment>
<dbReference type="PANTHER" id="PTHR46732:SF8">
    <property type="entry name" value="ATP-DEPENDENT PROTEASE LA (LON) DOMAIN PROTEIN"/>
    <property type="match status" value="1"/>
</dbReference>
<proteinExistence type="predicted"/>
<dbReference type="InterPro" id="IPR003111">
    <property type="entry name" value="Lon_prtase_N"/>
</dbReference>